<dbReference type="EC" id="4.3.2.1" evidence="2 6"/>
<dbReference type="Proteomes" id="UP000214588">
    <property type="component" value="Unassembled WGS sequence"/>
</dbReference>
<evidence type="ECO:0000256" key="2">
    <source>
        <dbReference type="ARBA" id="ARBA00012338"/>
    </source>
</evidence>
<comment type="pathway">
    <text evidence="1 6">Amino-acid biosynthesis; L-arginine biosynthesis; L-arginine from L-ornithine and carbamoyl phosphate: step 3/3.</text>
</comment>
<evidence type="ECO:0000313" key="9">
    <source>
        <dbReference type="EMBL" id="OWZ84760.1"/>
    </source>
</evidence>
<gene>
    <name evidence="6 9" type="primary">argH</name>
    <name evidence="9" type="ORF">CDO51_01700</name>
</gene>
<dbReference type="Gene3D" id="1.20.200.10">
    <property type="entry name" value="Fumarase/aspartase (Central domain)"/>
    <property type="match status" value="1"/>
</dbReference>
<dbReference type="GO" id="GO:0004056">
    <property type="term" value="F:argininosuccinate lyase activity"/>
    <property type="evidence" value="ECO:0007669"/>
    <property type="project" value="UniProtKB-UniRule"/>
</dbReference>
<dbReference type="InterPro" id="IPR022761">
    <property type="entry name" value="Fumarate_lyase_N"/>
</dbReference>
<reference evidence="9 10" key="1">
    <citation type="submission" date="2017-06" db="EMBL/GenBank/DDBJ databases">
        <title>Draft Genome Sequence of Natranaerobius trueperi halophilic, alkalithermophilic bacteria from soda lakes.</title>
        <authorList>
            <person name="Zhao B."/>
        </authorList>
    </citation>
    <scope>NUCLEOTIDE SEQUENCE [LARGE SCALE GENOMIC DNA]</scope>
    <source>
        <strain evidence="9 10">DSM 18760</strain>
    </source>
</reference>
<evidence type="ECO:0000256" key="1">
    <source>
        <dbReference type="ARBA" id="ARBA00004941"/>
    </source>
</evidence>
<name>A0A226C2Z4_9FIRM</name>
<dbReference type="OrthoDB" id="9769623at2"/>
<dbReference type="EMBL" id="NIQC01000002">
    <property type="protein sequence ID" value="OWZ84760.1"/>
    <property type="molecule type" value="Genomic_DNA"/>
</dbReference>
<dbReference type="GO" id="GO:0005829">
    <property type="term" value="C:cytosol"/>
    <property type="evidence" value="ECO:0007669"/>
    <property type="project" value="TreeGrafter"/>
</dbReference>
<dbReference type="AlphaFoldDB" id="A0A226C2Z4"/>
<dbReference type="HAMAP" id="MF_00006">
    <property type="entry name" value="Arg_succ_lyase"/>
    <property type="match status" value="1"/>
</dbReference>
<keyword evidence="5 6" id="KW-0456">Lyase</keyword>
<dbReference type="PANTHER" id="PTHR43814">
    <property type="entry name" value="ARGININOSUCCINATE LYASE"/>
    <property type="match status" value="1"/>
</dbReference>
<dbReference type="CDD" id="cd01359">
    <property type="entry name" value="Argininosuccinate_lyase"/>
    <property type="match status" value="1"/>
</dbReference>
<dbReference type="UniPathway" id="UPA00068">
    <property type="reaction ID" value="UER00114"/>
</dbReference>
<keyword evidence="6" id="KW-0963">Cytoplasm</keyword>
<feature type="domain" description="Fumarate lyase N-terminal" evidence="7">
    <location>
        <begin position="7"/>
        <end position="301"/>
    </location>
</feature>
<dbReference type="InterPro" id="IPR008948">
    <property type="entry name" value="L-Aspartase-like"/>
</dbReference>
<comment type="similarity">
    <text evidence="6">Belongs to the lyase 1 family. Argininosuccinate lyase subfamily.</text>
</comment>
<dbReference type="Gene3D" id="1.10.40.30">
    <property type="entry name" value="Fumarase/aspartase (C-terminal domain)"/>
    <property type="match status" value="1"/>
</dbReference>
<sequence>MSKLWGGRFTKETNKLVEEFTASIEFDKRLVLYDIIGSIAHVKMLSNQKILSTKEKDELVQALQEVFEEAKQGKLEFNISDEDIHMNIERRIIELAGDTGKKLHTGRSRNDQVALDMQMFFLDKSGELAKKIVELLETFINLSKQHIYTYMPGFTHMQRAQPTTFSHHIMNYFWKFKRDLERILEFNLRANNMPLGSGAFAGTSFPISQEITANELNFSKVFDNSMDAVSSRDNALELLSILTSVMLNLSRLSEELVLWSSKEFNYIKLDEAFTTGSSIMPQKQNPDVAELIRGKTGRVIGNYSALATTCKALPMAYNKDFQEDKECVFDTVDTLEVSISLMNEMLQTMTVNKDVMKNSIYSDFSNATDVADYLTTLGIPFRIAHDITGKLVRNCQERKKLLNQITKEELSQLVPDLNSDSLDNLFTVLDPIECVNSRSSKGGPSPNIMREQINCALKELNDFSSKVQKLPKFL</sequence>
<dbReference type="PROSITE" id="PS00163">
    <property type="entry name" value="FUMARATE_LYASES"/>
    <property type="match status" value="1"/>
</dbReference>
<accession>A0A226C2Z4</accession>
<keyword evidence="10" id="KW-1185">Reference proteome</keyword>
<dbReference type="SUPFAM" id="SSF48557">
    <property type="entry name" value="L-aspartase-like"/>
    <property type="match status" value="1"/>
</dbReference>
<dbReference type="RefSeq" id="WP_089022564.1">
    <property type="nucleotide sequence ID" value="NZ_NIQC01000002.1"/>
</dbReference>
<dbReference type="PRINTS" id="PR00145">
    <property type="entry name" value="ARGSUCLYASE"/>
</dbReference>
<dbReference type="PANTHER" id="PTHR43814:SF1">
    <property type="entry name" value="ARGININOSUCCINATE LYASE"/>
    <property type="match status" value="1"/>
</dbReference>
<dbReference type="Pfam" id="PF00206">
    <property type="entry name" value="Lyase_1"/>
    <property type="match status" value="1"/>
</dbReference>
<dbReference type="Pfam" id="PF14698">
    <property type="entry name" value="ASL_C2"/>
    <property type="match status" value="1"/>
</dbReference>
<keyword evidence="3 6" id="KW-0055">Arginine biosynthesis</keyword>
<dbReference type="FunFam" id="1.10.275.10:FF:000002">
    <property type="entry name" value="Argininosuccinate lyase"/>
    <property type="match status" value="1"/>
</dbReference>
<dbReference type="InterPro" id="IPR029419">
    <property type="entry name" value="Arg_succ_lyase_C"/>
</dbReference>
<comment type="subcellular location">
    <subcellularLocation>
        <location evidence="6">Cytoplasm</location>
    </subcellularLocation>
</comment>
<dbReference type="InterPro" id="IPR024083">
    <property type="entry name" value="Fumarase/histidase_N"/>
</dbReference>
<evidence type="ECO:0000313" key="10">
    <source>
        <dbReference type="Proteomes" id="UP000214588"/>
    </source>
</evidence>
<dbReference type="InterPro" id="IPR000362">
    <property type="entry name" value="Fumarate_lyase_fam"/>
</dbReference>
<dbReference type="PRINTS" id="PR00149">
    <property type="entry name" value="FUMRATELYASE"/>
</dbReference>
<keyword evidence="4 6" id="KW-0028">Amino-acid biosynthesis</keyword>
<dbReference type="InterPro" id="IPR009049">
    <property type="entry name" value="Argininosuccinate_lyase"/>
</dbReference>
<comment type="caution">
    <text evidence="9">The sequence shown here is derived from an EMBL/GenBank/DDBJ whole genome shotgun (WGS) entry which is preliminary data.</text>
</comment>
<dbReference type="GO" id="GO:0042450">
    <property type="term" value="P:L-arginine biosynthetic process via ornithine"/>
    <property type="evidence" value="ECO:0007669"/>
    <property type="project" value="UniProtKB-UniRule"/>
</dbReference>
<evidence type="ECO:0000259" key="8">
    <source>
        <dbReference type="Pfam" id="PF14698"/>
    </source>
</evidence>
<evidence type="ECO:0000256" key="5">
    <source>
        <dbReference type="ARBA" id="ARBA00023239"/>
    </source>
</evidence>
<organism evidence="9 10">
    <name type="scientific">Natranaerobius trueperi</name>
    <dbReference type="NCBI Taxonomy" id="759412"/>
    <lineage>
        <taxon>Bacteria</taxon>
        <taxon>Bacillati</taxon>
        <taxon>Bacillota</taxon>
        <taxon>Clostridia</taxon>
        <taxon>Natranaerobiales</taxon>
        <taxon>Natranaerobiaceae</taxon>
        <taxon>Natranaerobius</taxon>
    </lineage>
</organism>
<evidence type="ECO:0000259" key="7">
    <source>
        <dbReference type="Pfam" id="PF00206"/>
    </source>
</evidence>
<protein>
    <recommendedName>
        <fullName evidence="2 6">Argininosuccinate lyase</fullName>
        <shortName evidence="6">ASAL</shortName>
        <ecNumber evidence="2 6">4.3.2.1</ecNumber>
    </recommendedName>
    <alternativeName>
        <fullName evidence="6">Arginosuccinase</fullName>
    </alternativeName>
</protein>
<dbReference type="Gene3D" id="1.10.275.10">
    <property type="entry name" value="Fumarase/aspartase (N-terminal domain)"/>
    <property type="match status" value="1"/>
</dbReference>
<evidence type="ECO:0000256" key="6">
    <source>
        <dbReference type="HAMAP-Rule" id="MF_00006"/>
    </source>
</evidence>
<feature type="domain" description="Argininosuccinate lyase C-terminal" evidence="8">
    <location>
        <begin position="364"/>
        <end position="436"/>
    </location>
</feature>
<dbReference type="InterPro" id="IPR020557">
    <property type="entry name" value="Fumarate_lyase_CS"/>
</dbReference>
<proteinExistence type="inferred from homology"/>
<evidence type="ECO:0000256" key="3">
    <source>
        <dbReference type="ARBA" id="ARBA00022571"/>
    </source>
</evidence>
<dbReference type="NCBIfam" id="TIGR00838">
    <property type="entry name" value="argH"/>
    <property type="match status" value="1"/>
</dbReference>
<dbReference type="FunFam" id="1.20.200.10:FF:000015">
    <property type="entry name" value="argininosuccinate lyase isoform X2"/>
    <property type="match status" value="1"/>
</dbReference>
<comment type="catalytic activity">
    <reaction evidence="6">
        <text>2-(N(omega)-L-arginino)succinate = fumarate + L-arginine</text>
        <dbReference type="Rhea" id="RHEA:24020"/>
        <dbReference type="ChEBI" id="CHEBI:29806"/>
        <dbReference type="ChEBI" id="CHEBI:32682"/>
        <dbReference type="ChEBI" id="CHEBI:57472"/>
        <dbReference type="EC" id="4.3.2.1"/>
    </reaction>
</comment>
<evidence type="ECO:0000256" key="4">
    <source>
        <dbReference type="ARBA" id="ARBA00022605"/>
    </source>
</evidence>